<accession>B9SAX9</accession>
<organism evidence="1 2">
    <name type="scientific">Ricinus communis</name>
    <name type="common">Castor bean</name>
    <dbReference type="NCBI Taxonomy" id="3988"/>
    <lineage>
        <taxon>Eukaryota</taxon>
        <taxon>Viridiplantae</taxon>
        <taxon>Streptophyta</taxon>
        <taxon>Embryophyta</taxon>
        <taxon>Tracheophyta</taxon>
        <taxon>Spermatophyta</taxon>
        <taxon>Magnoliopsida</taxon>
        <taxon>eudicotyledons</taxon>
        <taxon>Gunneridae</taxon>
        <taxon>Pentapetalae</taxon>
        <taxon>rosids</taxon>
        <taxon>fabids</taxon>
        <taxon>Malpighiales</taxon>
        <taxon>Euphorbiaceae</taxon>
        <taxon>Acalyphoideae</taxon>
        <taxon>Acalypheae</taxon>
        <taxon>Ricinus</taxon>
    </lineage>
</organism>
<evidence type="ECO:0000313" key="1">
    <source>
        <dbReference type="EMBL" id="EEF39233.1"/>
    </source>
</evidence>
<keyword evidence="2" id="KW-1185">Reference proteome</keyword>
<name>B9SAX9_RICCO</name>
<reference evidence="2" key="1">
    <citation type="journal article" date="2010" name="Nat. Biotechnol.">
        <title>Draft genome sequence of the oilseed species Ricinus communis.</title>
        <authorList>
            <person name="Chan A.P."/>
            <person name="Crabtree J."/>
            <person name="Zhao Q."/>
            <person name="Lorenzi H."/>
            <person name="Orvis J."/>
            <person name="Puiu D."/>
            <person name="Melake-Berhan A."/>
            <person name="Jones K.M."/>
            <person name="Redman J."/>
            <person name="Chen G."/>
            <person name="Cahoon E.B."/>
            <person name="Gedil M."/>
            <person name="Stanke M."/>
            <person name="Haas B.J."/>
            <person name="Wortman J.R."/>
            <person name="Fraser-Liggett C.M."/>
            <person name="Ravel J."/>
            <person name="Rabinowicz P.D."/>
        </authorList>
    </citation>
    <scope>NUCLEOTIDE SEQUENCE [LARGE SCALE GENOMIC DNA]</scope>
    <source>
        <strain evidence="2">cv. Hale</strain>
    </source>
</reference>
<dbReference type="AlphaFoldDB" id="B9SAX9"/>
<dbReference type="Proteomes" id="UP000008311">
    <property type="component" value="Unassembled WGS sequence"/>
</dbReference>
<proteinExistence type="predicted"/>
<sequence length="75" mass="8273">MARMLLVRCEVARLAIAMAGSKTSCKCNFWGVRVVAGGTAWWQDRLLVRICCGEAIIDLDVELLNLTGGVRSEKF</sequence>
<evidence type="ECO:0000313" key="2">
    <source>
        <dbReference type="Proteomes" id="UP000008311"/>
    </source>
</evidence>
<dbReference type="InParanoid" id="B9SAX9"/>
<protein>
    <submittedName>
        <fullName evidence="1">Uncharacterized protein</fullName>
    </submittedName>
</protein>
<dbReference type="EMBL" id="EQ973910">
    <property type="protein sequence ID" value="EEF39233.1"/>
    <property type="molecule type" value="Genomic_DNA"/>
</dbReference>
<gene>
    <name evidence="1" type="ORF">RCOM_1339020</name>
</gene>